<feature type="compositionally biased region" description="Polar residues" evidence="1">
    <location>
        <begin position="44"/>
        <end position="60"/>
    </location>
</feature>
<dbReference type="RefSeq" id="XP_018993197.1">
    <property type="nucleotide sequence ID" value="XM_019139254.1"/>
</dbReference>
<protein>
    <submittedName>
        <fullName evidence="2">Uncharacterized protein</fullName>
    </submittedName>
</protein>
<evidence type="ECO:0000313" key="3">
    <source>
        <dbReference type="Proteomes" id="UP000094065"/>
    </source>
</evidence>
<gene>
    <name evidence="2" type="ORF">L202_05054</name>
</gene>
<evidence type="ECO:0000256" key="1">
    <source>
        <dbReference type="SAM" id="MobiDB-lite"/>
    </source>
</evidence>
<name>A0A1E3HR88_9TREE</name>
<organism evidence="2 3">
    <name type="scientific">Cryptococcus amylolentus CBS 6039</name>
    <dbReference type="NCBI Taxonomy" id="1295533"/>
    <lineage>
        <taxon>Eukaryota</taxon>
        <taxon>Fungi</taxon>
        <taxon>Dikarya</taxon>
        <taxon>Basidiomycota</taxon>
        <taxon>Agaricomycotina</taxon>
        <taxon>Tremellomycetes</taxon>
        <taxon>Tremellales</taxon>
        <taxon>Cryptococcaceae</taxon>
        <taxon>Cryptococcus</taxon>
    </lineage>
</organism>
<dbReference type="GeneID" id="30156363"/>
<dbReference type="Proteomes" id="UP000094065">
    <property type="component" value="Unassembled WGS sequence"/>
</dbReference>
<reference evidence="2 3" key="1">
    <citation type="submission" date="2016-06" db="EMBL/GenBank/DDBJ databases">
        <title>Evolution of pathogenesis and genome organization in the Tremellales.</title>
        <authorList>
            <person name="Cuomo C."/>
            <person name="Litvintseva A."/>
            <person name="Heitman J."/>
            <person name="Chen Y."/>
            <person name="Sun S."/>
            <person name="Springer D."/>
            <person name="Dromer F."/>
            <person name="Young S."/>
            <person name="Zeng Q."/>
            <person name="Chapman S."/>
            <person name="Gujja S."/>
            <person name="Saif S."/>
            <person name="Birren B."/>
        </authorList>
    </citation>
    <scope>NUCLEOTIDE SEQUENCE [LARGE SCALE GENOMIC DNA]</scope>
    <source>
        <strain evidence="2 3">CBS 6039</strain>
    </source>
</reference>
<sequence>MLTPSSSSLSSWLPLALSCSPNTSGKTVITFDGCPVKVATSFSFPPTSNQLPSSNDSASELKSAGESRGCSSHSISNYNHSSHFSISDGISGDVDIVGLLYNLHDM</sequence>
<dbReference type="EMBL" id="AWGJ01000007">
    <property type="protein sequence ID" value="ODN77961.1"/>
    <property type="molecule type" value="Genomic_DNA"/>
</dbReference>
<comment type="caution">
    <text evidence="2">The sequence shown here is derived from an EMBL/GenBank/DDBJ whole genome shotgun (WGS) entry which is preliminary data.</text>
</comment>
<keyword evidence="3" id="KW-1185">Reference proteome</keyword>
<dbReference type="AlphaFoldDB" id="A0A1E3HR88"/>
<feature type="region of interest" description="Disordered" evidence="1">
    <location>
        <begin position="44"/>
        <end position="72"/>
    </location>
</feature>
<evidence type="ECO:0000313" key="2">
    <source>
        <dbReference type="EMBL" id="ODN77961.1"/>
    </source>
</evidence>
<accession>A0A1E3HR88</accession>
<dbReference type="OrthoDB" id="10604974at2759"/>
<proteinExistence type="predicted"/>